<feature type="domain" description="Trafficking kinesin-binding protein C-terminal" evidence="7">
    <location>
        <begin position="357"/>
        <end position="507"/>
    </location>
</feature>
<feature type="compositionally biased region" description="Polar residues" evidence="6">
    <location>
        <begin position="361"/>
        <end position="371"/>
    </location>
</feature>
<dbReference type="InterPro" id="IPR006933">
    <property type="entry name" value="HAP1_N"/>
</dbReference>
<evidence type="ECO:0000256" key="2">
    <source>
        <dbReference type="ARBA" id="ARBA00007007"/>
    </source>
</evidence>
<sequence>MCRTKNTGRQTPDLVPLPDPPWLDLEFKLDRWSNSTRDDIVSLLYTLVSCGDRLSQMTKTYNDIEAVRALLEEKEKDLELAARIGQSLLEENKQLTQKNEILEQELANANETITQLKRDLATKISLLQIYSQDLDGFSEPTTPTEQKGHDLELLHRKVHDLEEKNFQLRSEVDLQEATLEEEEKKEMQIIQDFVKEISEAKKQITLLQEELSKKSEDCFRQQEDVTHVLSQIVEFQREIRSLSAENEDLRESLQASKDNQTTLLSERNELKDKYFELLNAFQEVQEENKKVCRTHLPNAKRWNYSMYTPYVNPDSLASELESSLGRDSEGYASDELLSHSKRVFQTVKYAGKSKSDRQRRNTGQLESTPQQKRTRSSLSLSYLSSSSSCFNDSFTSDSESLYAESCHTDDESRYSSFSSLGRPGAPGSTDFEVALSRLGDQDDFAAVLRSGDPVNEPSTTEDEMSKLNYDFSGNSELLRRLSIISGSTNRSYHMPEKLQIIKPLEGSQTLHHWQRLATPHLGGIFETRPGIQIKGEVHLPELEPDTFTLSDFEEDEAYYQPGKNNVETSSTYTFTNSTVMYPLNQNQIFSSSSAPEAVETRVVQCMEIESNAVINTEESLNFSKSKTSPGLSTLHQEQRIRAIVPSVDCSGHDVVAAPASSDPAPTALKCGLFPTLTTHSTASHSQNTPWQSFQVSNTPTTTTIHTTCTTPTPVIHNTVSPGNLIENLNVVSITKKALTAETTRSMFSSKLPVFCIPRFSNLYGLTTVPDNSPLTLSYKQNCDEDDISTENIDLDLQCEEQKIEDNLEHHETIFLPHNWGHVPPFSFKTANPIFQIYNPGVGGSYVGLLSTLHALRKGGFT</sequence>
<keyword evidence="9" id="KW-1185">Reference proteome</keyword>
<evidence type="ECO:0000313" key="9">
    <source>
        <dbReference type="Proteomes" id="UP000694941"/>
    </source>
</evidence>
<feature type="coiled-coil region" evidence="5">
    <location>
        <begin position="54"/>
        <end position="119"/>
    </location>
</feature>
<feature type="region of interest" description="Disordered" evidence="6">
    <location>
        <begin position="349"/>
        <end position="377"/>
    </location>
</feature>
<dbReference type="RefSeq" id="XP_022240483.1">
    <property type="nucleotide sequence ID" value="XM_022384775.1"/>
</dbReference>
<evidence type="ECO:0000313" key="10">
    <source>
        <dbReference type="RefSeq" id="XP_022240483.1"/>
    </source>
</evidence>
<dbReference type="PANTHER" id="PTHR15751">
    <property type="entry name" value="TRAFFICKING KINESIN-BINDING PROTEIN"/>
    <property type="match status" value="1"/>
</dbReference>
<feature type="domain" description="HAP1 N-terminal" evidence="8">
    <location>
        <begin position="3"/>
        <end position="294"/>
    </location>
</feature>
<evidence type="ECO:0000256" key="3">
    <source>
        <dbReference type="ARBA" id="ARBA00023054"/>
    </source>
</evidence>
<keyword evidence="3 5" id="KW-0175">Coiled coil</keyword>
<protein>
    <submittedName>
        <fullName evidence="10">Trafficking kinesin-binding protein 1-like isoform X1</fullName>
    </submittedName>
</protein>
<dbReference type="PANTHER" id="PTHR15751:SF12">
    <property type="entry name" value="TRAFFICKING KINESIN-BINDING PROTEIN MILT"/>
    <property type="match status" value="1"/>
</dbReference>
<dbReference type="SMART" id="SM01423">
    <property type="entry name" value="Milton"/>
    <property type="match status" value="1"/>
</dbReference>
<comment type="similarity">
    <text evidence="2">Belongs to the milton family.</text>
</comment>
<gene>
    <name evidence="10" type="primary">LOC106458534</name>
</gene>
<evidence type="ECO:0000256" key="4">
    <source>
        <dbReference type="ARBA" id="ARBA00023128"/>
    </source>
</evidence>
<evidence type="ECO:0000259" key="7">
    <source>
        <dbReference type="SMART" id="SM01423"/>
    </source>
</evidence>
<comment type="subcellular location">
    <subcellularLocation>
        <location evidence="1">Mitochondrion</location>
    </subcellularLocation>
</comment>
<evidence type="ECO:0000259" key="8">
    <source>
        <dbReference type="SMART" id="SM01424"/>
    </source>
</evidence>
<dbReference type="InterPro" id="IPR051946">
    <property type="entry name" value="Intracell_Traff-Reg"/>
</dbReference>
<name>A0ABM1SA28_LIMPO</name>
<dbReference type="InterPro" id="IPR022154">
    <property type="entry name" value="TRAK1/2_C"/>
</dbReference>
<evidence type="ECO:0000256" key="6">
    <source>
        <dbReference type="SAM" id="MobiDB-lite"/>
    </source>
</evidence>
<dbReference type="SMART" id="SM01424">
    <property type="entry name" value="HAP1_N"/>
    <property type="match status" value="1"/>
</dbReference>
<dbReference type="Pfam" id="PF04849">
    <property type="entry name" value="HAP1_N"/>
    <property type="match status" value="1"/>
</dbReference>
<accession>A0ABM1SA28</accession>
<reference evidence="10" key="1">
    <citation type="submission" date="2025-08" db="UniProtKB">
        <authorList>
            <consortium name="RefSeq"/>
        </authorList>
    </citation>
    <scope>IDENTIFICATION</scope>
    <source>
        <tissue evidence="10">Muscle</tissue>
    </source>
</reference>
<proteinExistence type="inferred from homology"/>
<evidence type="ECO:0000256" key="1">
    <source>
        <dbReference type="ARBA" id="ARBA00004173"/>
    </source>
</evidence>
<evidence type="ECO:0000256" key="5">
    <source>
        <dbReference type="SAM" id="Coils"/>
    </source>
</evidence>
<feature type="coiled-coil region" evidence="5">
    <location>
        <begin position="151"/>
        <end position="287"/>
    </location>
</feature>
<dbReference type="GeneID" id="106458534"/>
<keyword evidence="4" id="KW-0496">Mitochondrion</keyword>
<dbReference type="Proteomes" id="UP000694941">
    <property type="component" value="Unplaced"/>
</dbReference>
<dbReference type="Pfam" id="PF12448">
    <property type="entry name" value="Milton"/>
    <property type="match status" value="1"/>
</dbReference>
<organism evidence="9 10">
    <name type="scientific">Limulus polyphemus</name>
    <name type="common">Atlantic horseshoe crab</name>
    <dbReference type="NCBI Taxonomy" id="6850"/>
    <lineage>
        <taxon>Eukaryota</taxon>
        <taxon>Metazoa</taxon>
        <taxon>Ecdysozoa</taxon>
        <taxon>Arthropoda</taxon>
        <taxon>Chelicerata</taxon>
        <taxon>Merostomata</taxon>
        <taxon>Xiphosura</taxon>
        <taxon>Limulidae</taxon>
        <taxon>Limulus</taxon>
    </lineage>
</organism>